<dbReference type="EMBL" id="PP935118">
    <property type="protein sequence ID" value="XCC98325.1"/>
    <property type="molecule type" value="Genomic_DNA"/>
</dbReference>
<evidence type="ECO:0000313" key="2">
    <source>
        <dbReference type="EMBL" id="XCC98325.1"/>
    </source>
</evidence>
<gene>
    <name evidence="2" type="primary">ATP8</name>
</gene>
<keyword evidence="1" id="KW-0812">Transmembrane</keyword>
<protein>
    <submittedName>
        <fullName evidence="2">ATP synthase F0 subunit 8</fullName>
    </submittedName>
</protein>
<proteinExistence type="predicted"/>
<keyword evidence="1" id="KW-0472">Membrane</keyword>
<accession>A0AAU8ASW8</accession>
<feature type="transmembrane region" description="Helical" evidence="1">
    <location>
        <begin position="12"/>
        <end position="33"/>
    </location>
</feature>
<evidence type="ECO:0000256" key="1">
    <source>
        <dbReference type="SAM" id="Phobius"/>
    </source>
</evidence>
<sequence length="50" mass="6317">MPQMGPLNWLMLMIYFSMILIMYNTFIYPMFTYHTKKLKMNKMSKMIWKW</sequence>
<keyword evidence="1" id="KW-1133">Transmembrane helix</keyword>
<keyword evidence="2" id="KW-0496">Mitochondrion</keyword>
<reference evidence="2" key="1">
    <citation type="submission" date="2024-06" db="EMBL/GenBank/DDBJ databases">
        <authorList>
            <person name="Wang M."/>
            <person name="Wang L."/>
            <person name="Tang J."/>
            <person name="Yi C.Y."/>
            <person name="Yang Y."/>
            <person name="Chen S."/>
        </authorList>
    </citation>
    <scope>NUCLEOTIDE SEQUENCE</scope>
</reference>
<organism evidence="2">
    <name type="scientific">Pyrocoelia amplissima</name>
    <dbReference type="NCBI Taxonomy" id="370598"/>
    <lineage>
        <taxon>Eukaryota</taxon>
        <taxon>Metazoa</taxon>
        <taxon>Ecdysozoa</taxon>
        <taxon>Arthropoda</taxon>
        <taxon>Hexapoda</taxon>
        <taxon>Insecta</taxon>
        <taxon>Pterygota</taxon>
        <taxon>Neoptera</taxon>
        <taxon>Endopterygota</taxon>
        <taxon>Coleoptera</taxon>
        <taxon>Polyphaga</taxon>
        <taxon>Elateriformia</taxon>
        <taxon>Elateroidea</taxon>
        <taxon>Lampyridae</taxon>
        <taxon>Lampyrinae</taxon>
        <taxon>Pyrocoelia</taxon>
    </lineage>
</organism>
<geneLocation type="mitochondrion" evidence="2"/>
<name>A0AAU8ASW8_9COLE</name>
<dbReference type="AlphaFoldDB" id="A0AAU8ASW8"/>